<gene>
    <name evidence="1" type="ORF">Vafri_3911</name>
</gene>
<protein>
    <submittedName>
        <fullName evidence="1">Uncharacterized protein</fullName>
    </submittedName>
</protein>
<proteinExistence type="predicted"/>
<organism evidence="1 2">
    <name type="scientific">Volvox africanus</name>
    <dbReference type="NCBI Taxonomy" id="51714"/>
    <lineage>
        <taxon>Eukaryota</taxon>
        <taxon>Viridiplantae</taxon>
        <taxon>Chlorophyta</taxon>
        <taxon>core chlorophytes</taxon>
        <taxon>Chlorophyceae</taxon>
        <taxon>CS clade</taxon>
        <taxon>Chlamydomonadales</taxon>
        <taxon>Volvocaceae</taxon>
        <taxon>Volvox</taxon>
    </lineage>
</organism>
<evidence type="ECO:0000313" key="1">
    <source>
        <dbReference type="EMBL" id="GIL47797.1"/>
    </source>
</evidence>
<evidence type="ECO:0000313" key="2">
    <source>
        <dbReference type="Proteomes" id="UP000747399"/>
    </source>
</evidence>
<comment type="caution">
    <text evidence="1">The sequence shown here is derived from an EMBL/GenBank/DDBJ whole genome shotgun (WGS) entry which is preliminary data.</text>
</comment>
<accession>A0A8J4EUZ3</accession>
<dbReference type="EMBL" id="BNCO01000005">
    <property type="protein sequence ID" value="GIL47797.1"/>
    <property type="molecule type" value="Genomic_DNA"/>
</dbReference>
<dbReference type="AlphaFoldDB" id="A0A8J4EUZ3"/>
<reference evidence="1" key="1">
    <citation type="journal article" date="2021" name="Proc. Natl. Acad. Sci. U.S.A.">
        <title>Three genomes in the algal genus Volvox reveal the fate of a haploid sex-determining region after a transition to homothallism.</title>
        <authorList>
            <person name="Yamamoto K."/>
            <person name="Hamaji T."/>
            <person name="Kawai-Toyooka H."/>
            <person name="Matsuzaki R."/>
            <person name="Takahashi F."/>
            <person name="Nishimura Y."/>
            <person name="Kawachi M."/>
            <person name="Noguchi H."/>
            <person name="Minakuchi Y."/>
            <person name="Umen J.G."/>
            <person name="Toyoda A."/>
            <person name="Nozaki H."/>
        </authorList>
    </citation>
    <scope>NUCLEOTIDE SEQUENCE</scope>
    <source>
        <strain evidence="1">NIES-3780</strain>
    </source>
</reference>
<dbReference type="Proteomes" id="UP000747399">
    <property type="component" value="Unassembled WGS sequence"/>
</dbReference>
<sequence>MLRALCITARRQDALRYPCQVLHIVSSPPGETFAYQSVPDTHGLIFGEPLINTDQATSGVVHELGRQRPGLSSLHECSASPSRSAFPQPCVSDCEQRGTIISPMIACAVQAACLLLPNTPLTLAARTGKRECFPNCCHQQQVRWASSSSAASSKSKARVGSGKTAAATVAPRLRTPVWARMPLQLDSLPEAMRRRTTRLLTLHEQLKAEASKAEAGGWAAASKLATVEAAAQALPIPPKDSGEAQVAEATSPGTSFDAAYGTMKELCRRGICLSAEPHLASLLRKASTSGHLSSALDLLRTNHLVQAAARLGAHEAGHNGLHVVLVQECQRLRTAEPLLELWGSLYEHGMEPSREAGTAAVQAAVSLRDGSAAMALLSLTSQYSQEPLAATEVPAVLELLQHESPEAAAKLQQLLPRLGLVSIA</sequence>
<keyword evidence="2" id="KW-1185">Reference proteome</keyword>
<name>A0A8J4EUZ3_9CHLO</name>